<name>A0AA49X4K3_9VIRU</name>
<reference evidence="1" key="1">
    <citation type="submission" date="2023-04" db="EMBL/GenBank/DDBJ databases">
        <title>The human skin virome in hidradenitis suppurativa patients.</title>
        <authorList>
            <person name="Jansen D."/>
        </authorList>
    </citation>
    <scope>NUCLEOTIDE SEQUENCE</scope>
    <source>
        <strain evidence="1">VC3_JansenPhageK</strain>
    </source>
</reference>
<proteinExistence type="predicted"/>
<evidence type="ECO:0000313" key="1">
    <source>
        <dbReference type="EMBL" id="WLJ25984.1"/>
    </source>
</evidence>
<sequence length="69" mass="7895">MEKNKEFIVKMTDISGNINSVTIYGTSKGSIINTINDKLNELRDTERFIRIAENNFFNLNNIVSIEVVD</sequence>
<organism evidence="1">
    <name type="scientific">Staphylococcus phage HS14</name>
    <dbReference type="NCBI Taxonomy" id="3056404"/>
    <lineage>
        <taxon>Viruses</taxon>
    </lineage>
</organism>
<dbReference type="EMBL" id="OQ890320">
    <property type="protein sequence ID" value="WLJ25984.1"/>
    <property type="molecule type" value="Genomic_DNA"/>
</dbReference>
<accession>A0AA49X4K3</accession>
<protein>
    <submittedName>
        <fullName evidence="1">Uncharacterized protein</fullName>
    </submittedName>
</protein>